<evidence type="ECO:0000313" key="3">
    <source>
        <dbReference type="Proteomes" id="UP001189429"/>
    </source>
</evidence>
<feature type="compositionally biased region" description="Low complexity" evidence="1">
    <location>
        <begin position="320"/>
        <end position="361"/>
    </location>
</feature>
<comment type="caution">
    <text evidence="2">The sequence shown here is derived from an EMBL/GenBank/DDBJ whole genome shotgun (WGS) entry which is preliminary data.</text>
</comment>
<name>A0ABN9THW0_9DINO</name>
<feature type="compositionally biased region" description="Basic and acidic residues" evidence="1">
    <location>
        <begin position="300"/>
        <end position="312"/>
    </location>
</feature>
<gene>
    <name evidence="2" type="ORF">PCOR1329_LOCUS39221</name>
</gene>
<feature type="compositionally biased region" description="Basic and acidic residues" evidence="1">
    <location>
        <begin position="387"/>
        <end position="396"/>
    </location>
</feature>
<protein>
    <submittedName>
        <fullName evidence="2">Uncharacterized protein</fullName>
    </submittedName>
</protein>
<keyword evidence="3" id="KW-1185">Reference proteome</keyword>
<dbReference type="EMBL" id="CAUYUJ010014736">
    <property type="protein sequence ID" value="CAK0845419.1"/>
    <property type="molecule type" value="Genomic_DNA"/>
</dbReference>
<evidence type="ECO:0000256" key="1">
    <source>
        <dbReference type="SAM" id="MobiDB-lite"/>
    </source>
</evidence>
<organism evidence="2 3">
    <name type="scientific">Prorocentrum cordatum</name>
    <dbReference type="NCBI Taxonomy" id="2364126"/>
    <lineage>
        <taxon>Eukaryota</taxon>
        <taxon>Sar</taxon>
        <taxon>Alveolata</taxon>
        <taxon>Dinophyceae</taxon>
        <taxon>Prorocentrales</taxon>
        <taxon>Prorocentraceae</taxon>
        <taxon>Prorocentrum</taxon>
    </lineage>
</organism>
<dbReference type="Proteomes" id="UP001189429">
    <property type="component" value="Unassembled WGS sequence"/>
</dbReference>
<feature type="region of interest" description="Disordered" evidence="1">
    <location>
        <begin position="148"/>
        <end position="177"/>
    </location>
</feature>
<feature type="region of interest" description="Disordered" evidence="1">
    <location>
        <begin position="87"/>
        <end position="117"/>
    </location>
</feature>
<feature type="compositionally biased region" description="Polar residues" evidence="1">
    <location>
        <begin position="107"/>
        <end position="116"/>
    </location>
</feature>
<sequence length="396" mass="42524">MAPAPWRIPGDAEETWTRQPWIRVPPGGAKAGQNRGARLYTVCSCGHWAWNDLLAKRHNLCVGCQSQCHPLSSSVGGGGQMLLYTSSEESGWGEGGSKSKGRWRKGTQAQQVQQGPSEAIPPQALAAVKEAASHLAPDLAQKLLAQFVPKPPPQPRATPEAEWQRASQAKNASKEKLDKALARRAALDKEVSDLDKHLDELMARDLENADILEQATRKLAVGVLKPAEPISSKSVISLDALFKDSADEIKLDFGEELDVSEPAFSAEDREGFEKVKLEQSQQVKTLLHGALASIKSQYKTHQEEYQKRMGELRKKRKTTDGAVATGVAASRGAGSQSAASSQAPAADAPKAVPLAAEAPAEPTDKEKRIEKARADTLARAKAAAARAKVEARESGS</sequence>
<proteinExistence type="predicted"/>
<reference evidence="2" key="1">
    <citation type="submission" date="2023-10" db="EMBL/GenBank/DDBJ databases">
        <authorList>
            <person name="Chen Y."/>
            <person name="Shah S."/>
            <person name="Dougan E. K."/>
            <person name="Thang M."/>
            <person name="Chan C."/>
        </authorList>
    </citation>
    <scope>NUCLEOTIDE SEQUENCE [LARGE SCALE GENOMIC DNA]</scope>
</reference>
<feature type="region of interest" description="Disordered" evidence="1">
    <location>
        <begin position="1"/>
        <end position="30"/>
    </location>
</feature>
<feature type="compositionally biased region" description="Basic and acidic residues" evidence="1">
    <location>
        <begin position="362"/>
        <end position="378"/>
    </location>
</feature>
<accession>A0ABN9THW0</accession>
<feature type="region of interest" description="Disordered" evidence="1">
    <location>
        <begin position="297"/>
        <end position="396"/>
    </location>
</feature>
<evidence type="ECO:0000313" key="2">
    <source>
        <dbReference type="EMBL" id="CAK0845419.1"/>
    </source>
</evidence>